<keyword evidence="18" id="KW-1185">Reference proteome</keyword>
<keyword evidence="3" id="KW-0690">Ribosome biogenesis</keyword>
<dbReference type="Proteomes" id="UP000001357">
    <property type="component" value="Unassembled WGS sequence"/>
</dbReference>
<dbReference type="EMBL" id="CH991553">
    <property type="protein sequence ID" value="EDQ88709.1"/>
    <property type="molecule type" value="Genomic_DNA"/>
</dbReference>
<comment type="similarity">
    <text evidence="7">Belongs to the ROX family. MINA53 subfamily.</text>
</comment>
<dbReference type="KEGG" id="mbr:MONBRDRAFT_32652"/>
<dbReference type="InterPro" id="IPR039994">
    <property type="entry name" value="NO66-like"/>
</dbReference>
<evidence type="ECO:0000313" key="17">
    <source>
        <dbReference type="EMBL" id="EDQ88709.1"/>
    </source>
</evidence>
<evidence type="ECO:0000256" key="5">
    <source>
        <dbReference type="ARBA" id="ARBA00022729"/>
    </source>
</evidence>
<dbReference type="SUPFAM" id="SSF51197">
    <property type="entry name" value="Clavaminate synthase-like"/>
    <property type="match status" value="1"/>
</dbReference>
<evidence type="ECO:0000256" key="7">
    <source>
        <dbReference type="ARBA" id="ARBA00034314"/>
    </source>
</evidence>
<evidence type="ECO:0000256" key="8">
    <source>
        <dbReference type="ARBA" id="ARBA00034334"/>
    </source>
</evidence>
<keyword evidence="4" id="KW-0479">Metal-binding</keyword>
<dbReference type="SMART" id="SM01411">
    <property type="entry name" value="Ephrin_rec_like"/>
    <property type="match status" value="3"/>
</dbReference>
<evidence type="ECO:0000256" key="4">
    <source>
        <dbReference type="ARBA" id="ARBA00022723"/>
    </source>
</evidence>
<feature type="domain" description="JmjC" evidence="16">
    <location>
        <begin position="123"/>
        <end position="292"/>
    </location>
</feature>
<dbReference type="GO" id="GO:0005730">
    <property type="term" value="C:nucleolus"/>
    <property type="evidence" value="ECO:0000318"/>
    <property type="project" value="GO_Central"/>
</dbReference>
<evidence type="ECO:0000256" key="6">
    <source>
        <dbReference type="ARBA" id="ARBA00023004"/>
    </source>
</evidence>
<protein>
    <recommendedName>
        <fullName evidence="8">Ribosomal oxygenase 2</fullName>
    </recommendedName>
    <alternativeName>
        <fullName evidence="9">Bifunctional lysine-specific demethylase and histidyl-hydroxylase MINA</fullName>
    </alternativeName>
    <alternativeName>
        <fullName evidence="10">Histone lysine demethylase MINA</fullName>
    </alternativeName>
    <alternativeName>
        <fullName evidence="11">MYC-induced nuclear antigen</fullName>
    </alternativeName>
</protein>
<dbReference type="Pfam" id="PF13205">
    <property type="entry name" value="Big_5"/>
    <property type="match status" value="1"/>
</dbReference>
<evidence type="ECO:0000256" key="13">
    <source>
        <dbReference type="ARBA" id="ARBA00047687"/>
    </source>
</evidence>
<proteinExistence type="inferred from homology"/>
<evidence type="ECO:0000256" key="14">
    <source>
        <dbReference type="ARBA" id="ARBA00049465"/>
    </source>
</evidence>
<dbReference type="InParanoid" id="A9V0X5"/>
<dbReference type="Gene3D" id="2.60.40.1220">
    <property type="match status" value="1"/>
</dbReference>
<sequence>MKLLLLLLVVVAVATATEEATSVLDGGLQGVLRFLFGGSAEVKDFFLNTFETRVHHWTNHRANAADFIAQLNTIEPLVESLTSMDDFIERFDLWGEDIMVRTNGGEISDILTTAETVDEPFLRGLLDDGNSFVIKTELHQSHGSDLERQLTTLFATTVAVHGYVTPTGAQALKPHTDPYDVLVIQTYGEKQWTICTPQPAGAQNRTDAEKAQLQEIVRHSIQGCTQYEAWQLAKMECQAITLKAGDVLYLPKGIIHYATTTESMGSTHITLSLERLTHSWLALFGRACGLGLDRATCQQYEDVLLTASLTPNGLAWLNLAAMPAVETDPTTAVCERLNYLMLGDEPTSLVNLLADDHNRKLNMYARSNKELRALLTTILDCSAPDQVIFAMRQTHRDSIKRRETDHRPPCYYASSCNDYSSCDCNDNCDDNCNIWGDNCDAACDGSCVWSLLTVLSVSYSDCDSGVRCKNGYYVSNYWRGECTDCPSGKYGDDGYNCGDCWPGKYSSGSRSTYCSSCPAGKYTDQYTQSSCKNAGQGYYVSSSSSSSPWSCAPGKYTDETTATSCKDCSSANFPGTYQDQYGQASCKTCPEGKYAVGDRATSCVDGVGVLVQPIMSARSMELVIENSGPAREGFRVTLGIWRNDEYAWDTAAGYPKEYDADQTGSSYDAQTRITLNYLIPGTYYYIKVEGRQNGGYPDSFEYPQAQTACACGASEVTGAPADVTTRQHRGRVFFAFSDMSYCEDGFLLYRDGSSFTSGYDVKASQACERRYAPETIYDDVATSSELQVGHTYQYCISAYSKTSFVWAEDSGLTGSYESAQTCISHQVLWEAELTGRVQLTDAAGNLAVADTNIEWFYERNGVFVLGGNLTTDADGRFAVYVKTDLLGTEQEMLVLRPSKTSGTVQHRYTCNGLPCTEQRILVKALTFDQETTFVDATTVPFEGSVFVKGTEHANYALGCPLRNARVCLYNHHAHTALGCARTSITGYYVVPVAAGLTVYPVVEYNNHTFERVNTGRAPEGRYDSVSLAGEALTYDYYAIKSDEVSQPTIFIDTSAATMTMQMAGGRCNRTLGTTTVQITYATCLATWSKDITFSTYEHVVDLPQQEFFVELMGVEHDSEILGETVPAFFEEHGGKKLTIDLKAEEPDTARWEFHPEPQVTVQLSGDRSGECSFAVLEREAPTTISVTAIEPFWSTIESCSWVEGNITLVNQIGETQETVTALLRQKIINAEKAARLGRCAGTGCYVPLELASDDAGRTFHSAHVAFEAMGGEPELVMEVEGVANAKLLTAQLDTAFHSVSKLVPVVVTGDKLISELFTMDFPEYFPLMILYDPPGGSSYSYYSNTVSSLRVRHREFAAFKGAYVAEKVSWTWDVESSLCAGFGVEACTKVAKSEGGAGLDVAATSMSADVKASLNGDDSVTFSTTISVQTSDDLGSPSGHMFITPALTVRYIETREVLFNASACSTEVIEKVTWSLGDSGTNTNSFTIKMYADIRDAEIPTLENNLVHAEADLASAMTSGTQAEKDEAQEKVDKLKEAITGWKGILNYTDEVLYNASTGALEPLTGLMPGELFDAARDLDRKPDGKAADELEKYSAISFMGGGQLYSYEESVGVANSTNTGTMMHDEGTVGGFVENKMAIAGTGPAFEIGIGYQMSADRADVTTKEKSSESVRGFVLGDGDAGDKFVVKISRDPIYDTFVFTTVAGSSKCPHEENTYAREQPRLSIQSQPTGPVAPGHSALLHIRLINDANEANQFQLYVRDIEGLDVRMNDETLLGGRFFEQMAPYSEYEEVVHVTPIEGQTSVTFKMGFRSQCEHDTFLVTGSWSPASFQASEHEITIDFMQPCSTIEWTGDVAKSGRVVINTNHADAYYPFLARNPGAPDSFWADDARLEGVNLEFRPYGSTSWTTAVSGPVTESRFGYASLDWQVENLADGRYEVRLSTQCESSGSAVEGADSHDAGTIEAVLDRAAPRVFGLFPRAGSEAVPGDNVEAVFNEPLNCEKPSTVRATVKIGTEVTVTEQVLDVLCQGNTIHLSISNAFSSAALSGKSVQVTLSDIYDAAGNKMSQPVSWTFTYAELADAVPVPVSLDGLRFNVPWNASFGNVESTAFVDFSATLASELATVLSVSETRVELTSLREVSGGAQTVGTLKFLIPADPVGPAANDGLSAEQLASLFLSALYIDDTPPSLVNGGILEALDLDYQPSQSLAVARRAAAGANMEAGLPVASSTADSNDSEGNSADLYQILTLGVCISQFAVLAVMLVRRSRRRASEGVAGPAAETK</sequence>
<dbReference type="PANTHER" id="PTHR13096:SF7">
    <property type="entry name" value="RIBOSOMAL OXYGENASE 2"/>
    <property type="match status" value="1"/>
</dbReference>
<evidence type="ECO:0000313" key="18">
    <source>
        <dbReference type="Proteomes" id="UP000001357"/>
    </source>
</evidence>
<dbReference type="RefSeq" id="XP_001746322.1">
    <property type="nucleotide sequence ID" value="XM_001746270.1"/>
</dbReference>
<keyword evidence="6" id="KW-0408">Iron</keyword>
<dbReference type="eggNOG" id="KOG3706">
    <property type="taxonomic scope" value="Eukaryota"/>
</dbReference>
<comment type="catalytic activity">
    <reaction evidence="14">
        <text>L-histidyl-[protein] + 2-oxoglutarate + O2 = (3S)-3-hydroxy-L-histidyl-[protein] + succinate + CO2</text>
        <dbReference type="Rhea" id="RHEA:54256"/>
        <dbReference type="Rhea" id="RHEA-COMP:9745"/>
        <dbReference type="Rhea" id="RHEA-COMP:13840"/>
        <dbReference type="ChEBI" id="CHEBI:15379"/>
        <dbReference type="ChEBI" id="CHEBI:16526"/>
        <dbReference type="ChEBI" id="CHEBI:16810"/>
        <dbReference type="ChEBI" id="CHEBI:29979"/>
        <dbReference type="ChEBI" id="CHEBI:30031"/>
        <dbReference type="ChEBI" id="CHEBI:138021"/>
        <dbReference type="EC" id="1.14.11.79"/>
    </reaction>
</comment>
<dbReference type="CDD" id="cd00185">
    <property type="entry name" value="TNFRSF"/>
    <property type="match status" value="1"/>
</dbReference>
<dbReference type="Gene3D" id="2.60.120.650">
    <property type="entry name" value="Cupin"/>
    <property type="match status" value="1"/>
</dbReference>
<reference evidence="17 18" key="1">
    <citation type="journal article" date="2008" name="Nature">
        <title>The genome of the choanoflagellate Monosiga brevicollis and the origin of metazoans.</title>
        <authorList>
            <consortium name="JGI Sequencing"/>
            <person name="King N."/>
            <person name="Westbrook M.J."/>
            <person name="Young S.L."/>
            <person name="Kuo A."/>
            <person name="Abedin M."/>
            <person name="Chapman J."/>
            <person name="Fairclough S."/>
            <person name="Hellsten U."/>
            <person name="Isogai Y."/>
            <person name="Letunic I."/>
            <person name="Marr M."/>
            <person name="Pincus D."/>
            <person name="Putnam N."/>
            <person name="Rokas A."/>
            <person name="Wright K.J."/>
            <person name="Zuzow R."/>
            <person name="Dirks W."/>
            <person name="Good M."/>
            <person name="Goodstein D."/>
            <person name="Lemons D."/>
            <person name="Li W."/>
            <person name="Lyons J.B."/>
            <person name="Morris A."/>
            <person name="Nichols S."/>
            <person name="Richter D.J."/>
            <person name="Salamov A."/>
            <person name="Bork P."/>
            <person name="Lim W.A."/>
            <person name="Manning G."/>
            <person name="Miller W.T."/>
            <person name="McGinnis W."/>
            <person name="Shapiro H."/>
            <person name="Tjian R."/>
            <person name="Grigoriev I.V."/>
            <person name="Rokhsar D."/>
        </authorList>
    </citation>
    <scope>NUCLEOTIDE SEQUENCE [LARGE SCALE GENOMIC DNA]</scope>
    <source>
        <strain evidence="18">MX1 / ATCC 50154</strain>
    </source>
</reference>
<dbReference type="Pfam" id="PF08007">
    <property type="entry name" value="JmjC_2"/>
    <property type="match status" value="1"/>
</dbReference>
<dbReference type="GO" id="GO:0042254">
    <property type="term" value="P:ribosome biogenesis"/>
    <property type="evidence" value="ECO:0007669"/>
    <property type="project" value="UniProtKB-KW"/>
</dbReference>
<organism evidence="17 18">
    <name type="scientific">Monosiga brevicollis</name>
    <name type="common">Choanoflagellate</name>
    <dbReference type="NCBI Taxonomy" id="81824"/>
    <lineage>
        <taxon>Eukaryota</taxon>
        <taxon>Choanoflagellata</taxon>
        <taxon>Craspedida</taxon>
        <taxon>Salpingoecidae</taxon>
        <taxon>Monosiga</taxon>
    </lineage>
</organism>
<evidence type="ECO:0000256" key="3">
    <source>
        <dbReference type="ARBA" id="ARBA00022517"/>
    </source>
</evidence>
<dbReference type="InterPro" id="IPR032812">
    <property type="entry name" value="SbsA_Ig"/>
</dbReference>
<gene>
    <name evidence="17" type="ORF">MONBRDRAFT_32652</name>
</gene>
<dbReference type="PROSITE" id="PS51184">
    <property type="entry name" value="JMJC"/>
    <property type="match status" value="1"/>
</dbReference>
<keyword evidence="5 15" id="KW-0732">Signal</keyword>
<dbReference type="PANTHER" id="PTHR13096">
    <property type="entry name" value="MINA53 MYC INDUCED NUCLEAR ANTIGEN"/>
    <property type="match status" value="1"/>
</dbReference>
<feature type="signal peptide" evidence="15">
    <location>
        <begin position="1"/>
        <end position="16"/>
    </location>
</feature>
<dbReference type="OMA" id="HEENTYA"/>
<dbReference type="GO" id="GO:0051864">
    <property type="term" value="F:histone H3K36 demethylase activity"/>
    <property type="evidence" value="ECO:0000318"/>
    <property type="project" value="GO_Central"/>
</dbReference>
<comment type="catalytic activity">
    <reaction evidence="13">
        <text>L-histidyl-[ribosomal protein uL15] + 2-oxoglutarate + O2 = (3S)-3-hydroxy-L-histidyl-[ribosomal protein uL15] + succinate + CO2</text>
        <dbReference type="Rhea" id="RHEA:54024"/>
        <dbReference type="Rhea" id="RHEA-COMP:13760"/>
        <dbReference type="Rhea" id="RHEA-COMP:13761"/>
        <dbReference type="ChEBI" id="CHEBI:15379"/>
        <dbReference type="ChEBI" id="CHEBI:16526"/>
        <dbReference type="ChEBI" id="CHEBI:16810"/>
        <dbReference type="ChEBI" id="CHEBI:29979"/>
        <dbReference type="ChEBI" id="CHEBI:30031"/>
        <dbReference type="ChEBI" id="CHEBI:138021"/>
    </reaction>
</comment>
<feature type="chain" id="PRO_5002744567" description="Ribosomal oxygenase 2" evidence="15">
    <location>
        <begin position="17"/>
        <end position="2283"/>
    </location>
</feature>
<accession>A9V0X5</accession>
<dbReference type="GO" id="GO:0032453">
    <property type="term" value="F:histone H3K4 demethylase activity"/>
    <property type="evidence" value="ECO:0000318"/>
    <property type="project" value="GO_Central"/>
</dbReference>
<dbReference type="GO" id="GO:0046872">
    <property type="term" value="F:metal ion binding"/>
    <property type="evidence" value="ECO:0007669"/>
    <property type="project" value="UniProtKB-KW"/>
</dbReference>
<dbReference type="GO" id="GO:0036139">
    <property type="term" value="F:peptidyl-histidine dioxygenase activity"/>
    <property type="evidence" value="ECO:0007669"/>
    <property type="project" value="UniProtKB-EC"/>
</dbReference>
<evidence type="ECO:0000256" key="12">
    <source>
        <dbReference type="ARBA" id="ARBA00046256"/>
    </source>
</evidence>
<evidence type="ECO:0000259" key="16">
    <source>
        <dbReference type="PROSITE" id="PS51184"/>
    </source>
</evidence>
<comment type="cofactor">
    <cofactor evidence="1">
        <name>Fe(2+)</name>
        <dbReference type="ChEBI" id="CHEBI:29033"/>
    </cofactor>
</comment>
<evidence type="ECO:0000256" key="1">
    <source>
        <dbReference type="ARBA" id="ARBA00001954"/>
    </source>
</evidence>
<dbReference type="GeneID" id="5891760"/>
<dbReference type="InterPro" id="IPR014755">
    <property type="entry name" value="Cu-Rt/internalin_Ig-like"/>
</dbReference>
<evidence type="ECO:0000256" key="2">
    <source>
        <dbReference type="ARBA" id="ARBA00004604"/>
    </source>
</evidence>
<evidence type="ECO:0000256" key="15">
    <source>
        <dbReference type="SAM" id="SignalP"/>
    </source>
</evidence>
<evidence type="ECO:0000256" key="9">
    <source>
        <dbReference type="ARBA" id="ARBA00034359"/>
    </source>
</evidence>
<comment type="function">
    <text evidence="12">Oxygenase that can act as both a histone lysine demethylase and a ribosomal histidine hydroxylase. Is involved in the demethylation of trimethylated 'Lys-9' on histone H3 (H3K9me3), leading to an increase in ribosomal RNA expression. Also catalyzes the hydroxylation of 60S ribosomal protein L27a on 'His-39'. May play an important role in cell growth and survival. May be involved in ribosome biogenesis, most likely during the assembly process of pre-ribosomal particles.</text>
</comment>
<comment type="subcellular location">
    <subcellularLocation>
        <location evidence="2">Nucleus</location>
        <location evidence="2">Nucleolus</location>
    </subcellularLocation>
</comment>
<evidence type="ECO:0000256" key="11">
    <source>
        <dbReference type="ARBA" id="ARBA00034372"/>
    </source>
</evidence>
<dbReference type="InterPro" id="IPR003347">
    <property type="entry name" value="JmjC_dom"/>
</dbReference>
<name>A9V0X5_MONBE</name>
<evidence type="ECO:0000256" key="10">
    <source>
        <dbReference type="ARBA" id="ARBA00034360"/>
    </source>
</evidence>